<keyword evidence="9" id="KW-1185">Reference proteome</keyword>
<dbReference type="CDD" id="cd00018">
    <property type="entry name" value="AP2"/>
    <property type="match status" value="1"/>
</dbReference>
<organism evidence="8 9">
    <name type="scientific">Forsythia ovata</name>
    <dbReference type="NCBI Taxonomy" id="205694"/>
    <lineage>
        <taxon>Eukaryota</taxon>
        <taxon>Viridiplantae</taxon>
        <taxon>Streptophyta</taxon>
        <taxon>Embryophyta</taxon>
        <taxon>Tracheophyta</taxon>
        <taxon>Spermatophyta</taxon>
        <taxon>Magnoliopsida</taxon>
        <taxon>eudicotyledons</taxon>
        <taxon>Gunneridae</taxon>
        <taxon>Pentapetalae</taxon>
        <taxon>asterids</taxon>
        <taxon>lamiids</taxon>
        <taxon>Lamiales</taxon>
        <taxon>Oleaceae</taxon>
        <taxon>Forsythieae</taxon>
        <taxon>Forsythia</taxon>
    </lineage>
</organism>
<evidence type="ECO:0000256" key="4">
    <source>
        <dbReference type="ARBA" id="ARBA00023163"/>
    </source>
</evidence>
<feature type="region of interest" description="Disordered" evidence="6">
    <location>
        <begin position="78"/>
        <end position="118"/>
    </location>
</feature>
<keyword evidence="4" id="KW-0804">Transcription</keyword>
<dbReference type="Gene3D" id="3.30.730.10">
    <property type="entry name" value="AP2/ERF domain"/>
    <property type="match status" value="1"/>
</dbReference>
<comment type="subcellular location">
    <subcellularLocation>
        <location evidence="1">Nucleus</location>
    </subcellularLocation>
</comment>
<dbReference type="InterPro" id="IPR036955">
    <property type="entry name" value="AP2/ERF_dom_sf"/>
</dbReference>
<evidence type="ECO:0000259" key="7">
    <source>
        <dbReference type="PROSITE" id="PS51032"/>
    </source>
</evidence>
<feature type="region of interest" description="Disordered" evidence="6">
    <location>
        <begin position="1"/>
        <end position="46"/>
    </location>
</feature>
<dbReference type="GO" id="GO:0003677">
    <property type="term" value="F:DNA binding"/>
    <property type="evidence" value="ECO:0007669"/>
    <property type="project" value="UniProtKB-KW"/>
</dbReference>
<dbReference type="InterPro" id="IPR044808">
    <property type="entry name" value="ERF_plant"/>
</dbReference>
<feature type="domain" description="AP2/ERF" evidence="7">
    <location>
        <begin position="41"/>
        <end position="118"/>
    </location>
</feature>
<dbReference type="InterPro" id="IPR001471">
    <property type="entry name" value="AP2/ERF_dom"/>
</dbReference>
<evidence type="ECO:0000256" key="2">
    <source>
        <dbReference type="ARBA" id="ARBA00023015"/>
    </source>
</evidence>
<name>A0ABD1PIM7_9LAMI</name>
<protein>
    <submittedName>
        <fullName evidence="8">Ethylene-responsive transcription factor Related to AP22-12-like</fullName>
    </submittedName>
</protein>
<evidence type="ECO:0000256" key="3">
    <source>
        <dbReference type="ARBA" id="ARBA00023125"/>
    </source>
</evidence>
<comment type="caution">
    <text evidence="8">The sequence shown here is derived from an EMBL/GenBank/DDBJ whole genome shotgun (WGS) entry which is preliminary data.</text>
</comment>
<dbReference type="GO" id="GO:0005634">
    <property type="term" value="C:nucleus"/>
    <property type="evidence" value="ECO:0007669"/>
    <property type="project" value="UniProtKB-SubCell"/>
</dbReference>
<dbReference type="Proteomes" id="UP001604277">
    <property type="component" value="Unassembled WGS sequence"/>
</dbReference>
<evidence type="ECO:0000256" key="1">
    <source>
        <dbReference type="ARBA" id="ARBA00004123"/>
    </source>
</evidence>
<feature type="compositionally biased region" description="Basic and acidic residues" evidence="6">
    <location>
        <begin position="100"/>
        <end position="110"/>
    </location>
</feature>
<dbReference type="InterPro" id="IPR016177">
    <property type="entry name" value="DNA-bd_dom_sf"/>
</dbReference>
<evidence type="ECO:0000256" key="5">
    <source>
        <dbReference type="ARBA" id="ARBA00023242"/>
    </source>
</evidence>
<keyword evidence="5" id="KW-0539">Nucleus</keyword>
<dbReference type="SMART" id="SM00380">
    <property type="entry name" value="AP2"/>
    <property type="match status" value="1"/>
</dbReference>
<evidence type="ECO:0000313" key="9">
    <source>
        <dbReference type="Proteomes" id="UP001604277"/>
    </source>
</evidence>
<dbReference type="SUPFAM" id="SSF54171">
    <property type="entry name" value="DNA-binding domain"/>
    <property type="match status" value="1"/>
</dbReference>
<accession>A0ABD1PIM7</accession>
<dbReference type="EMBL" id="JBFOLJ010000019">
    <property type="protein sequence ID" value="KAL2463774.1"/>
    <property type="molecule type" value="Genomic_DNA"/>
</dbReference>
<keyword evidence="2" id="KW-0805">Transcription regulation</keyword>
<reference evidence="9" key="1">
    <citation type="submission" date="2024-07" db="EMBL/GenBank/DDBJ databases">
        <title>Two chromosome-level genome assemblies of Korean endemic species Abeliophyllum distichum and Forsythia ovata (Oleaceae).</title>
        <authorList>
            <person name="Jang H."/>
        </authorList>
    </citation>
    <scope>NUCLEOTIDE SEQUENCE [LARGE SCALE GENOMIC DNA]</scope>
</reference>
<gene>
    <name evidence="8" type="ORF">Fot_53430</name>
</gene>
<keyword evidence="3" id="KW-0238">DNA-binding</keyword>
<dbReference type="PANTHER" id="PTHR31190:SF44">
    <property type="entry name" value="ETHYLENE-RESPONSIVE TRANSCRIPTION FACTOR 1"/>
    <property type="match status" value="1"/>
</dbReference>
<dbReference type="AlphaFoldDB" id="A0ABD1PIM7"/>
<evidence type="ECO:0000313" key="8">
    <source>
        <dbReference type="EMBL" id="KAL2463774.1"/>
    </source>
</evidence>
<dbReference type="PANTHER" id="PTHR31190">
    <property type="entry name" value="DNA-BINDING DOMAIN"/>
    <property type="match status" value="1"/>
</dbReference>
<proteinExistence type="predicted"/>
<dbReference type="PROSITE" id="PS51032">
    <property type="entry name" value="AP2_ERF"/>
    <property type="match status" value="1"/>
</dbReference>
<evidence type="ECO:0000256" key="6">
    <source>
        <dbReference type="SAM" id="MobiDB-lite"/>
    </source>
</evidence>
<feature type="compositionally biased region" description="Polar residues" evidence="6">
    <location>
        <begin position="1"/>
        <end position="16"/>
    </location>
</feature>
<sequence length="118" mass="13436">MSSPSFSLLQKNSSLRGSKFVKSAESDEDAEKSSKKKRKNQYRGMRQCPWGKWAAEIRDPRKEAASAYDNESRRIRGKMTKVDFPEDAPVSTSKHASKVNPRERLPKESSDYIQPSVN</sequence>